<keyword evidence="7 12" id="KW-0378">Hydrolase</keyword>
<evidence type="ECO:0000256" key="7">
    <source>
        <dbReference type="ARBA" id="ARBA00022801"/>
    </source>
</evidence>
<evidence type="ECO:0000256" key="9">
    <source>
        <dbReference type="ARBA" id="ARBA00022989"/>
    </source>
</evidence>
<protein>
    <recommendedName>
        <fullName evidence="12">Serine protease</fullName>
        <ecNumber evidence="12">3.4.21.-</ecNumber>
    </recommendedName>
</protein>
<evidence type="ECO:0000313" key="15">
    <source>
        <dbReference type="Proteomes" id="UP001146469"/>
    </source>
</evidence>
<evidence type="ECO:0000256" key="13">
    <source>
        <dbReference type="SAM" id="Phobius"/>
    </source>
</evidence>
<dbReference type="PANTHER" id="PTHR43019">
    <property type="entry name" value="SERINE ENDOPROTEASE DEGS"/>
    <property type="match status" value="1"/>
</dbReference>
<evidence type="ECO:0000256" key="6">
    <source>
        <dbReference type="ARBA" id="ARBA00022729"/>
    </source>
</evidence>
<evidence type="ECO:0000256" key="10">
    <source>
        <dbReference type="ARBA" id="ARBA00023136"/>
    </source>
</evidence>
<dbReference type="GO" id="GO:0008236">
    <property type="term" value="F:serine-type peptidase activity"/>
    <property type="evidence" value="ECO:0007669"/>
    <property type="project" value="UniProtKB-KW"/>
</dbReference>
<dbReference type="AlphaFoldDB" id="A0A9X3RFN2"/>
<evidence type="ECO:0000256" key="12">
    <source>
        <dbReference type="RuleBase" id="RU004296"/>
    </source>
</evidence>
<dbReference type="InterPro" id="IPR043504">
    <property type="entry name" value="Peptidase_S1_PA_chymotrypsin"/>
</dbReference>
<keyword evidence="4 12" id="KW-0645">Protease</keyword>
<dbReference type="NCBIfam" id="NF033740">
    <property type="entry name" value="MarP_fam_protase"/>
    <property type="match status" value="1"/>
</dbReference>
<keyword evidence="8 12" id="KW-0720">Serine protease</keyword>
<gene>
    <name evidence="14" type="ORF">L8V00_00280</name>
</gene>
<dbReference type="GO" id="GO:0009403">
    <property type="term" value="P:toxin biosynthetic process"/>
    <property type="evidence" value="ECO:0007669"/>
    <property type="project" value="InterPro"/>
</dbReference>
<dbReference type="InterPro" id="IPR003825">
    <property type="entry name" value="Colicin-V_CvpA"/>
</dbReference>
<feature type="transmembrane region" description="Helical" evidence="13">
    <location>
        <begin position="70"/>
        <end position="88"/>
    </location>
</feature>
<comment type="caution">
    <text evidence="14">The sequence shown here is derived from an EMBL/GenBank/DDBJ whole genome shotgun (WGS) entry which is preliminary data.</text>
</comment>
<dbReference type="EC" id="3.4.21.-" evidence="12"/>
<dbReference type="GO" id="GO:0016020">
    <property type="term" value="C:membrane"/>
    <property type="evidence" value="ECO:0007669"/>
    <property type="project" value="UniProtKB-SubCell"/>
</dbReference>
<keyword evidence="9 13" id="KW-1133">Transmembrane helix</keyword>
<comment type="similarity">
    <text evidence="3 12">Belongs to the peptidase S1B family.</text>
</comment>
<organism evidence="14 15">
    <name type="scientific">Corynebacterium evansiae</name>
    <dbReference type="NCBI Taxonomy" id="2913499"/>
    <lineage>
        <taxon>Bacteria</taxon>
        <taxon>Bacillati</taxon>
        <taxon>Actinomycetota</taxon>
        <taxon>Actinomycetes</taxon>
        <taxon>Mycobacteriales</taxon>
        <taxon>Corynebacteriaceae</taxon>
        <taxon>Corynebacterium</taxon>
    </lineage>
</organism>
<dbReference type="SUPFAM" id="SSF50494">
    <property type="entry name" value="Trypsin-like serine proteases"/>
    <property type="match status" value="1"/>
</dbReference>
<evidence type="ECO:0000256" key="4">
    <source>
        <dbReference type="ARBA" id="ARBA00022670"/>
    </source>
</evidence>
<dbReference type="InterPro" id="IPR009003">
    <property type="entry name" value="Peptidase_S1_PA"/>
</dbReference>
<evidence type="ECO:0000256" key="8">
    <source>
        <dbReference type="ARBA" id="ARBA00022825"/>
    </source>
</evidence>
<reference evidence="14" key="1">
    <citation type="submission" date="2022-02" db="EMBL/GenBank/DDBJ databases">
        <title>Corynebacterium sp. from urogenital microbiome.</title>
        <authorList>
            <person name="Cappelli E.A."/>
            <person name="Ribeiro T.G."/>
            <person name="Peixe L."/>
        </authorList>
    </citation>
    <scope>NUCLEOTIDE SEQUENCE</scope>
    <source>
        <strain evidence="14">C8Ua_174</strain>
    </source>
</reference>
<dbReference type="PANTHER" id="PTHR43019:SF23">
    <property type="entry name" value="PROTEASE DO-LIKE 5, CHLOROPLASTIC"/>
    <property type="match status" value="1"/>
</dbReference>
<dbReference type="GO" id="GO:0005576">
    <property type="term" value="C:extracellular region"/>
    <property type="evidence" value="ECO:0007669"/>
    <property type="project" value="UniProtKB-SubCell"/>
</dbReference>
<keyword evidence="6" id="KW-0732">Signal</keyword>
<dbReference type="GO" id="GO:0006508">
    <property type="term" value="P:proteolysis"/>
    <property type="evidence" value="ECO:0007669"/>
    <property type="project" value="UniProtKB-KW"/>
</dbReference>
<feature type="active site" description="Charge relay system" evidence="11">
    <location>
        <position position="271"/>
    </location>
</feature>
<comment type="subcellular location">
    <subcellularLocation>
        <location evidence="1">Membrane</location>
        <topology evidence="1">Multi-pass membrane protein</topology>
    </subcellularLocation>
    <subcellularLocation>
        <location evidence="2">Secreted</location>
    </subcellularLocation>
</comment>
<dbReference type="InterPro" id="IPR008256">
    <property type="entry name" value="Peptidase_S1B"/>
</dbReference>
<keyword evidence="15" id="KW-1185">Reference proteome</keyword>
<dbReference type="Pfam" id="PF02674">
    <property type="entry name" value="Colicin_V"/>
    <property type="match status" value="1"/>
</dbReference>
<evidence type="ECO:0000256" key="2">
    <source>
        <dbReference type="ARBA" id="ARBA00004613"/>
    </source>
</evidence>
<sequence length="405" mass="42863">MSGATGSMILDIVLVFICLGAAISGFRQGGFSATLSFVGVALGGYLGLKLIPLAVHFAEDKVPDSASARFFAALLTVTVVVVICYAIGSGFGAKLRDNIRTREALRADSVVGSIVQVFTTLLIVWLILVLIATGNVGGFGKTIKGSKILGAVGNAAPVWFKQLPAQTSQLINDSGFPMIADPMENLPTAEVDPPDNALMRSPAVQNTRDSVLRVVGQAEQCSRMLQGTGWVVAEDTVMTNAHVVAGTNEVTLMTKDGPREARVVYYNPQVDIALLRSENLPFVPMKWAEGEGQQGQDAIVMGYPNGGPFKATPARIREKFVVSGPNIYADERVEREAYSLRGSVVQGNSGGPLIDKDGHVLGVVFGADINEKDTGYALTREEVMKHVGDITSHQGSPATGACVAE</sequence>
<feature type="active site" description="Charge relay system" evidence="11">
    <location>
        <position position="349"/>
    </location>
</feature>
<dbReference type="InterPro" id="IPR047680">
    <property type="entry name" value="MarP-like"/>
</dbReference>
<feature type="active site" description="Charge relay system" evidence="11">
    <location>
        <position position="242"/>
    </location>
</feature>
<feature type="transmembrane region" description="Helical" evidence="13">
    <location>
        <begin position="33"/>
        <end position="58"/>
    </location>
</feature>
<dbReference type="Pfam" id="PF13365">
    <property type="entry name" value="Trypsin_2"/>
    <property type="match status" value="1"/>
</dbReference>
<keyword evidence="10 13" id="KW-0472">Membrane</keyword>
<evidence type="ECO:0000256" key="5">
    <source>
        <dbReference type="ARBA" id="ARBA00022692"/>
    </source>
</evidence>
<dbReference type="Proteomes" id="UP001146469">
    <property type="component" value="Unassembled WGS sequence"/>
</dbReference>
<dbReference type="EMBL" id="JAKMUT010000001">
    <property type="protein sequence ID" value="MCZ9288652.1"/>
    <property type="molecule type" value="Genomic_DNA"/>
</dbReference>
<evidence type="ECO:0000313" key="14">
    <source>
        <dbReference type="EMBL" id="MCZ9288652.1"/>
    </source>
</evidence>
<dbReference type="PRINTS" id="PR00839">
    <property type="entry name" value="V8PROTEASE"/>
</dbReference>
<feature type="transmembrane region" description="Helical" evidence="13">
    <location>
        <begin position="109"/>
        <end position="132"/>
    </location>
</feature>
<dbReference type="RefSeq" id="WP_269943897.1">
    <property type="nucleotide sequence ID" value="NZ_JAKMUT010000001.1"/>
</dbReference>
<evidence type="ECO:0000256" key="11">
    <source>
        <dbReference type="PIRSR" id="PIRSR608256-1"/>
    </source>
</evidence>
<dbReference type="Gene3D" id="2.40.10.10">
    <property type="entry name" value="Trypsin-like serine proteases"/>
    <property type="match status" value="2"/>
</dbReference>
<accession>A0A9X3RFN2</accession>
<evidence type="ECO:0000256" key="1">
    <source>
        <dbReference type="ARBA" id="ARBA00004141"/>
    </source>
</evidence>
<evidence type="ECO:0000256" key="3">
    <source>
        <dbReference type="ARBA" id="ARBA00008764"/>
    </source>
</evidence>
<proteinExistence type="inferred from homology"/>
<feature type="transmembrane region" description="Helical" evidence="13">
    <location>
        <begin position="6"/>
        <end position="26"/>
    </location>
</feature>
<keyword evidence="5 13" id="KW-0812">Transmembrane</keyword>
<name>A0A9X3RFN2_9CORY</name>